<comment type="catalytic activity">
    <reaction evidence="7">
        <text>5-dehydroepisterol + NADPH + O2 + H(+) = ergosta-5,7,22,24(28)-tetraen-3beta-ol + NADP(+) + 2 H2O</text>
        <dbReference type="Rhea" id="RHEA:33467"/>
        <dbReference type="ChEBI" id="CHEBI:15377"/>
        <dbReference type="ChEBI" id="CHEBI:15378"/>
        <dbReference type="ChEBI" id="CHEBI:15379"/>
        <dbReference type="ChEBI" id="CHEBI:18249"/>
        <dbReference type="ChEBI" id="CHEBI:52972"/>
        <dbReference type="ChEBI" id="CHEBI:57783"/>
        <dbReference type="ChEBI" id="CHEBI:58349"/>
        <dbReference type="EC" id="1.14.19.41"/>
    </reaction>
</comment>
<dbReference type="InterPro" id="IPR001128">
    <property type="entry name" value="Cyt_P450"/>
</dbReference>
<dbReference type="GO" id="GO:0004497">
    <property type="term" value="F:monooxygenase activity"/>
    <property type="evidence" value="ECO:0007669"/>
    <property type="project" value="InterPro"/>
</dbReference>
<dbReference type="GO" id="GO:0000249">
    <property type="term" value="F:C-22 sterol desaturase (NADPH) activity"/>
    <property type="evidence" value="ECO:0007669"/>
    <property type="project" value="UniProtKB-EC"/>
</dbReference>
<dbReference type="OrthoDB" id="1372046at2759"/>
<evidence type="ECO:0000313" key="9">
    <source>
        <dbReference type="EMBL" id="CAD6334125.1"/>
    </source>
</evidence>
<evidence type="ECO:0000256" key="6">
    <source>
        <dbReference type="ARBA" id="ARBA00041546"/>
    </source>
</evidence>
<proteinExistence type="inferred from homology"/>
<evidence type="ECO:0000256" key="4">
    <source>
        <dbReference type="ARBA" id="ARBA00023002"/>
    </source>
</evidence>
<evidence type="ECO:0000256" key="3">
    <source>
        <dbReference type="ARBA" id="ARBA00022723"/>
    </source>
</evidence>
<dbReference type="Gene3D" id="1.10.630.10">
    <property type="entry name" value="Cytochrome P450"/>
    <property type="match status" value="1"/>
</dbReference>
<organism evidence="9 10">
    <name type="scientific">Miscanthus lutarioriparius</name>
    <dbReference type="NCBI Taxonomy" id="422564"/>
    <lineage>
        <taxon>Eukaryota</taxon>
        <taxon>Viridiplantae</taxon>
        <taxon>Streptophyta</taxon>
        <taxon>Embryophyta</taxon>
        <taxon>Tracheophyta</taxon>
        <taxon>Spermatophyta</taxon>
        <taxon>Magnoliopsida</taxon>
        <taxon>Liliopsida</taxon>
        <taxon>Poales</taxon>
        <taxon>Poaceae</taxon>
        <taxon>PACMAD clade</taxon>
        <taxon>Panicoideae</taxon>
        <taxon>Andropogonodae</taxon>
        <taxon>Andropogoneae</taxon>
        <taxon>Saccharinae</taxon>
        <taxon>Miscanthus</taxon>
    </lineage>
</organism>
<keyword evidence="3" id="KW-0479">Metal-binding</keyword>
<dbReference type="AlphaFoldDB" id="A0A811RW14"/>
<protein>
    <recommendedName>
        <fullName evidence="6">C-22 sterol desaturase</fullName>
    </recommendedName>
</protein>
<keyword evidence="4" id="KW-0560">Oxidoreductase</keyword>
<comment type="similarity">
    <text evidence="2">Belongs to the cytochrome P450 family.</text>
</comment>
<feature type="compositionally biased region" description="Basic and acidic residues" evidence="8">
    <location>
        <begin position="152"/>
        <end position="174"/>
    </location>
</feature>
<reference evidence="9" key="1">
    <citation type="submission" date="2020-10" db="EMBL/GenBank/DDBJ databases">
        <authorList>
            <person name="Han B."/>
            <person name="Lu T."/>
            <person name="Zhao Q."/>
            <person name="Huang X."/>
            <person name="Zhao Y."/>
        </authorList>
    </citation>
    <scope>NUCLEOTIDE SEQUENCE</scope>
</reference>
<evidence type="ECO:0000256" key="2">
    <source>
        <dbReference type="ARBA" id="ARBA00010617"/>
    </source>
</evidence>
<name>A0A811RW14_9POAL</name>
<evidence type="ECO:0000256" key="5">
    <source>
        <dbReference type="ARBA" id="ARBA00023004"/>
    </source>
</evidence>
<comment type="cofactor">
    <cofactor evidence="1">
        <name>heme</name>
        <dbReference type="ChEBI" id="CHEBI:30413"/>
    </cofactor>
</comment>
<evidence type="ECO:0000256" key="8">
    <source>
        <dbReference type="SAM" id="MobiDB-lite"/>
    </source>
</evidence>
<gene>
    <name evidence="9" type="ORF">NCGR_LOCUS58223</name>
</gene>
<dbReference type="PANTHER" id="PTHR24286">
    <property type="entry name" value="CYTOCHROME P450 26"/>
    <property type="match status" value="1"/>
</dbReference>
<evidence type="ECO:0000256" key="1">
    <source>
        <dbReference type="ARBA" id="ARBA00001971"/>
    </source>
</evidence>
<keyword evidence="5" id="KW-0408">Iron</keyword>
<keyword evidence="10" id="KW-1185">Reference proteome</keyword>
<dbReference type="GO" id="GO:0016125">
    <property type="term" value="P:sterol metabolic process"/>
    <property type="evidence" value="ECO:0007669"/>
    <property type="project" value="TreeGrafter"/>
</dbReference>
<evidence type="ECO:0000313" key="10">
    <source>
        <dbReference type="Proteomes" id="UP000604825"/>
    </source>
</evidence>
<dbReference type="InterPro" id="IPR036396">
    <property type="entry name" value="Cyt_P450_sf"/>
</dbReference>
<comment type="caution">
    <text evidence="9">The sequence shown here is derived from an EMBL/GenBank/DDBJ whole genome shotgun (WGS) entry which is preliminary data.</text>
</comment>
<dbReference type="SUPFAM" id="SSF48264">
    <property type="entry name" value="Cytochrome P450"/>
    <property type="match status" value="1"/>
</dbReference>
<sequence>MVLRGRQEAPGRGTPSAAEVIRQRRNAFDCICKISVVSALTAFFLHLSDHPEDDEEIGGFMFDFLFAAQDASTSSLCWAVSTLDSHPEVLARVRAEVSAAWSPDSGKPMTAETIQGMRYTQAAALDASPPLLRVLPHRRPCMREVRRPWIREGRGRGMRGRRDEQRGGERKGAEEQSASGGAARGGDD</sequence>
<feature type="region of interest" description="Disordered" evidence="8">
    <location>
        <begin position="152"/>
        <end position="188"/>
    </location>
</feature>
<evidence type="ECO:0000256" key="7">
    <source>
        <dbReference type="ARBA" id="ARBA00047463"/>
    </source>
</evidence>
<dbReference type="GO" id="GO:0020037">
    <property type="term" value="F:heme binding"/>
    <property type="evidence" value="ECO:0007669"/>
    <property type="project" value="InterPro"/>
</dbReference>
<accession>A0A811RW14</accession>
<dbReference type="GO" id="GO:0005506">
    <property type="term" value="F:iron ion binding"/>
    <property type="evidence" value="ECO:0007669"/>
    <property type="project" value="InterPro"/>
</dbReference>
<dbReference type="Pfam" id="PF00067">
    <property type="entry name" value="p450"/>
    <property type="match status" value="1"/>
</dbReference>
<dbReference type="PANTHER" id="PTHR24286:SF228">
    <property type="entry name" value="C-22 STEROL DESATURASE ERG5"/>
    <property type="match status" value="1"/>
</dbReference>
<dbReference type="EMBL" id="CAJGYO010000017">
    <property type="protein sequence ID" value="CAD6334125.1"/>
    <property type="molecule type" value="Genomic_DNA"/>
</dbReference>
<dbReference type="Proteomes" id="UP000604825">
    <property type="component" value="Unassembled WGS sequence"/>
</dbReference>